<name>A0A699YWE6_HAELA</name>
<keyword evidence="6" id="KW-1185">Reference proteome</keyword>
<evidence type="ECO:0000313" key="6">
    <source>
        <dbReference type="Proteomes" id="UP000485058"/>
    </source>
</evidence>
<keyword evidence="4" id="KW-0539">Nucleus</keyword>
<sequence>MKAAKKQKRVKPLLEPLQGSEDSFGNSKFARALGSVDFQTREKGVAALCRFLQRKNDIASADMLKLWKGLFFCFWHSDKAPVQMELAERLAAVMQKLSAEVAYLYFSCFITTMRREWFSLDRQRLDKFLMLTRKIVNHMLRHLASQTWQSGLVQKYMDFLKAGLLLPDGPPDAAGLAYHLSVAAFRAHITTWE</sequence>
<gene>
    <name evidence="5" type="ORF">HaLaN_10013</name>
</gene>
<protein>
    <submittedName>
        <fullName evidence="5">Uncharacterized protein</fullName>
    </submittedName>
</protein>
<evidence type="ECO:0000313" key="5">
    <source>
        <dbReference type="EMBL" id="GFH14040.1"/>
    </source>
</evidence>
<dbReference type="PANTHER" id="PTHR13026:SF0">
    <property type="entry name" value="RIBOSOMAL RNA PROCESSING 1B"/>
    <property type="match status" value="1"/>
</dbReference>
<dbReference type="EMBL" id="BLLF01000680">
    <property type="protein sequence ID" value="GFH14040.1"/>
    <property type="molecule type" value="Genomic_DNA"/>
</dbReference>
<accession>A0A699YWE6</accession>
<comment type="caution">
    <text evidence="5">The sequence shown here is derived from an EMBL/GenBank/DDBJ whole genome shotgun (WGS) entry which is preliminary data.</text>
</comment>
<keyword evidence="3" id="KW-0698">rRNA processing</keyword>
<evidence type="ECO:0000256" key="3">
    <source>
        <dbReference type="ARBA" id="ARBA00022552"/>
    </source>
</evidence>
<dbReference type="Pfam" id="PF05997">
    <property type="entry name" value="Nop52"/>
    <property type="match status" value="1"/>
</dbReference>
<proteinExistence type="inferred from homology"/>
<comment type="subcellular location">
    <subcellularLocation>
        <location evidence="1">Nucleus</location>
    </subcellularLocation>
</comment>
<dbReference type="GO" id="GO:0005634">
    <property type="term" value="C:nucleus"/>
    <property type="evidence" value="ECO:0007669"/>
    <property type="project" value="UniProtKB-SubCell"/>
</dbReference>
<comment type="similarity">
    <text evidence="2">Belongs to the RRP1 family.</text>
</comment>
<evidence type="ECO:0000256" key="4">
    <source>
        <dbReference type="ARBA" id="ARBA00023242"/>
    </source>
</evidence>
<dbReference type="AlphaFoldDB" id="A0A699YWE6"/>
<dbReference type="Proteomes" id="UP000485058">
    <property type="component" value="Unassembled WGS sequence"/>
</dbReference>
<dbReference type="InterPro" id="IPR010301">
    <property type="entry name" value="RRP1"/>
</dbReference>
<organism evidence="5 6">
    <name type="scientific">Haematococcus lacustris</name>
    <name type="common">Green alga</name>
    <name type="synonym">Haematococcus pluvialis</name>
    <dbReference type="NCBI Taxonomy" id="44745"/>
    <lineage>
        <taxon>Eukaryota</taxon>
        <taxon>Viridiplantae</taxon>
        <taxon>Chlorophyta</taxon>
        <taxon>core chlorophytes</taxon>
        <taxon>Chlorophyceae</taxon>
        <taxon>CS clade</taxon>
        <taxon>Chlamydomonadales</taxon>
        <taxon>Haematococcaceae</taxon>
        <taxon>Haematococcus</taxon>
    </lineage>
</organism>
<dbReference type="GO" id="GO:0030688">
    <property type="term" value="C:preribosome, small subunit precursor"/>
    <property type="evidence" value="ECO:0007669"/>
    <property type="project" value="InterPro"/>
</dbReference>
<evidence type="ECO:0000256" key="2">
    <source>
        <dbReference type="ARBA" id="ARBA00006374"/>
    </source>
</evidence>
<reference evidence="5 6" key="1">
    <citation type="submission" date="2020-02" db="EMBL/GenBank/DDBJ databases">
        <title>Draft genome sequence of Haematococcus lacustris strain NIES-144.</title>
        <authorList>
            <person name="Morimoto D."/>
            <person name="Nakagawa S."/>
            <person name="Yoshida T."/>
            <person name="Sawayama S."/>
        </authorList>
    </citation>
    <scope>NUCLEOTIDE SEQUENCE [LARGE SCALE GENOMIC DNA]</scope>
    <source>
        <strain evidence="5 6">NIES-144</strain>
    </source>
</reference>
<evidence type="ECO:0000256" key="1">
    <source>
        <dbReference type="ARBA" id="ARBA00004123"/>
    </source>
</evidence>
<dbReference type="PANTHER" id="PTHR13026">
    <property type="entry name" value="NNP-1 PROTEIN NOVEL NUCLEAR PROTEIN 1 NOP52"/>
    <property type="match status" value="1"/>
</dbReference>
<dbReference type="GO" id="GO:0006364">
    <property type="term" value="P:rRNA processing"/>
    <property type="evidence" value="ECO:0007669"/>
    <property type="project" value="UniProtKB-KW"/>
</dbReference>